<organism evidence="1 2">
    <name type="scientific">Skermanella aerolata</name>
    <dbReference type="NCBI Taxonomy" id="393310"/>
    <lineage>
        <taxon>Bacteria</taxon>
        <taxon>Pseudomonadati</taxon>
        <taxon>Pseudomonadota</taxon>
        <taxon>Alphaproteobacteria</taxon>
        <taxon>Rhodospirillales</taxon>
        <taxon>Azospirillaceae</taxon>
        <taxon>Skermanella</taxon>
    </lineage>
</organism>
<dbReference type="Gene3D" id="1.20.120.1490">
    <property type="match status" value="1"/>
</dbReference>
<dbReference type="Proteomes" id="UP000321523">
    <property type="component" value="Unassembled WGS sequence"/>
</dbReference>
<protein>
    <submittedName>
        <fullName evidence="1">Uncharacterized protein</fullName>
    </submittedName>
</protein>
<reference evidence="1 2" key="1">
    <citation type="submission" date="2019-07" db="EMBL/GenBank/DDBJ databases">
        <title>Whole genome shotgun sequence of Skermanella aerolata NBRC 106429.</title>
        <authorList>
            <person name="Hosoyama A."/>
            <person name="Uohara A."/>
            <person name="Ohji S."/>
            <person name="Ichikawa N."/>
        </authorList>
    </citation>
    <scope>NUCLEOTIDE SEQUENCE [LARGE SCALE GENOMIC DNA]</scope>
    <source>
        <strain evidence="1 2">NBRC 106429</strain>
    </source>
</reference>
<proteinExistence type="predicted"/>
<evidence type="ECO:0000313" key="1">
    <source>
        <dbReference type="EMBL" id="GEO42769.1"/>
    </source>
</evidence>
<accession>A0A512E212</accession>
<dbReference type="AlphaFoldDB" id="A0A512E212"/>
<gene>
    <name evidence="1" type="ORF">SAE02_69170</name>
</gene>
<dbReference type="EMBL" id="BJYZ01000050">
    <property type="protein sequence ID" value="GEO42769.1"/>
    <property type="molecule type" value="Genomic_DNA"/>
</dbReference>
<keyword evidence="2" id="KW-1185">Reference proteome</keyword>
<comment type="caution">
    <text evidence="1">The sequence shown here is derived from an EMBL/GenBank/DDBJ whole genome shotgun (WGS) entry which is preliminary data.</text>
</comment>
<name>A0A512E212_9PROT</name>
<evidence type="ECO:0000313" key="2">
    <source>
        <dbReference type="Proteomes" id="UP000321523"/>
    </source>
</evidence>
<sequence length="89" mass="9794">MKAEAIPLGEYLIQQEAKLERLFAEQAATPANLVKATGAIGVTQGELRAAHLRYYLAMIEVLTPEQVQRYREVRGHGGHGQKGHTDHGC</sequence>